<feature type="region of interest" description="Disordered" evidence="1">
    <location>
        <begin position="1"/>
        <end position="22"/>
    </location>
</feature>
<accession>A0A8H5FPN5</accession>
<evidence type="ECO:0000313" key="2">
    <source>
        <dbReference type="EMBL" id="KAF5344534.1"/>
    </source>
</evidence>
<name>A0A8H5FPN5_9AGAR</name>
<comment type="caution">
    <text evidence="2">The sequence shown here is derived from an EMBL/GenBank/DDBJ whole genome shotgun (WGS) entry which is preliminary data.</text>
</comment>
<evidence type="ECO:0000313" key="3">
    <source>
        <dbReference type="Proteomes" id="UP000559256"/>
    </source>
</evidence>
<reference evidence="2 3" key="1">
    <citation type="journal article" date="2020" name="ISME J.">
        <title>Uncovering the hidden diversity of litter-decomposition mechanisms in mushroom-forming fungi.</title>
        <authorList>
            <person name="Floudas D."/>
            <person name="Bentzer J."/>
            <person name="Ahren D."/>
            <person name="Johansson T."/>
            <person name="Persson P."/>
            <person name="Tunlid A."/>
        </authorList>
    </citation>
    <scope>NUCLEOTIDE SEQUENCE [LARGE SCALE GENOMIC DNA]</scope>
    <source>
        <strain evidence="2 3">CBS 291.85</strain>
    </source>
</reference>
<dbReference type="Proteomes" id="UP000559256">
    <property type="component" value="Unassembled WGS sequence"/>
</dbReference>
<sequence>MAAQEREREEERGIQATDGPTEIEIPTDEDAVTEDVVANTSTYTSTDSIVVPIAPTVPTVPNSPVIVTKLKRKRTLNDMGSTVDIFTTASTASTST</sequence>
<dbReference type="AlphaFoldDB" id="A0A8H5FPN5"/>
<dbReference type="EMBL" id="JAACJM010000123">
    <property type="protein sequence ID" value="KAF5344534.1"/>
    <property type="molecule type" value="Genomic_DNA"/>
</dbReference>
<proteinExistence type="predicted"/>
<keyword evidence="3" id="KW-1185">Reference proteome</keyword>
<feature type="compositionally biased region" description="Basic and acidic residues" evidence="1">
    <location>
        <begin position="1"/>
        <end position="13"/>
    </location>
</feature>
<evidence type="ECO:0000256" key="1">
    <source>
        <dbReference type="SAM" id="MobiDB-lite"/>
    </source>
</evidence>
<organism evidence="2 3">
    <name type="scientific">Tetrapyrgos nigripes</name>
    <dbReference type="NCBI Taxonomy" id="182062"/>
    <lineage>
        <taxon>Eukaryota</taxon>
        <taxon>Fungi</taxon>
        <taxon>Dikarya</taxon>
        <taxon>Basidiomycota</taxon>
        <taxon>Agaricomycotina</taxon>
        <taxon>Agaricomycetes</taxon>
        <taxon>Agaricomycetidae</taxon>
        <taxon>Agaricales</taxon>
        <taxon>Marasmiineae</taxon>
        <taxon>Marasmiaceae</taxon>
        <taxon>Tetrapyrgos</taxon>
    </lineage>
</organism>
<protein>
    <submittedName>
        <fullName evidence="2">Uncharacterized protein</fullName>
    </submittedName>
</protein>
<gene>
    <name evidence="2" type="ORF">D9758_016476</name>
</gene>